<dbReference type="Proteomes" id="UP000186228">
    <property type="component" value="Unassembled WGS sequence"/>
</dbReference>
<reference evidence="6" key="1">
    <citation type="submission" date="2016-08" db="EMBL/GenBank/DDBJ databases">
        <authorList>
            <person name="Varghese N."/>
            <person name="Submissions Spin"/>
        </authorList>
    </citation>
    <scope>NUCLEOTIDE SEQUENCE [LARGE SCALE GENOMIC DNA]</scope>
    <source>
        <strain evidence="6">CCBAU 57015</strain>
    </source>
</reference>
<dbReference type="PROSITE" id="PS51668">
    <property type="entry name" value="TSAA_2"/>
    <property type="match status" value="1"/>
</dbReference>
<name>A0A1C3VWI6_9HYPH</name>
<accession>A0A1C3VWI6</accession>
<dbReference type="AlphaFoldDB" id="A0A1C3VWI6"/>
<feature type="region of interest" description="Disordered" evidence="3">
    <location>
        <begin position="1"/>
        <end position="22"/>
    </location>
</feature>
<keyword evidence="6" id="KW-1185">Reference proteome</keyword>
<dbReference type="Gene3D" id="2.40.30.70">
    <property type="entry name" value="YaeB-like"/>
    <property type="match status" value="1"/>
</dbReference>
<sequence>MVRENEIRENEVAVEPPSTSDAGLTFIGRISTPWTSRMETPRQGRHDGPICRIEIFEPWVAALKGVDVFERLEVLYWLDRSRRDLVLQSPASNGKVHGTFSLRSPVRPNPIGTSIVKLEAVEGAVLLVRGLDCLDGTPLLDLKPDRTLFKPIAPPQPGDFQTGDGETAHYCQKRDA</sequence>
<evidence type="ECO:0000256" key="1">
    <source>
        <dbReference type="ARBA" id="ARBA00022691"/>
    </source>
</evidence>
<evidence type="ECO:0000259" key="4">
    <source>
        <dbReference type="PROSITE" id="PS51668"/>
    </source>
</evidence>
<evidence type="ECO:0000313" key="6">
    <source>
        <dbReference type="Proteomes" id="UP000186228"/>
    </source>
</evidence>
<protein>
    <submittedName>
        <fullName evidence="5">tRNA-Thr(GGU) m(6)t(6)A37 methyltransferase TsaA</fullName>
    </submittedName>
</protein>
<dbReference type="GO" id="GO:0032259">
    <property type="term" value="P:methylation"/>
    <property type="evidence" value="ECO:0007669"/>
    <property type="project" value="UniProtKB-KW"/>
</dbReference>
<evidence type="ECO:0000313" key="5">
    <source>
        <dbReference type="EMBL" id="SCB32110.1"/>
    </source>
</evidence>
<feature type="domain" description="TsaA-like" evidence="4">
    <location>
        <begin position="24"/>
        <end position="154"/>
    </location>
</feature>
<proteinExistence type="inferred from homology"/>
<dbReference type="CDD" id="cd09281">
    <property type="entry name" value="UPF0066"/>
    <property type="match status" value="1"/>
</dbReference>
<gene>
    <name evidence="5" type="ORF">GA0061100_108290</name>
</gene>
<dbReference type="InterPro" id="IPR023370">
    <property type="entry name" value="TrmO-like_N"/>
</dbReference>
<dbReference type="InterPro" id="IPR040372">
    <property type="entry name" value="YaeB-like"/>
</dbReference>
<keyword evidence="1" id="KW-0949">S-adenosyl-L-methionine</keyword>
<dbReference type="InterPro" id="IPR036413">
    <property type="entry name" value="YaeB-like_sf"/>
</dbReference>
<evidence type="ECO:0000256" key="2">
    <source>
        <dbReference type="ARBA" id="ARBA00033753"/>
    </source>
</evidence>
<dbReference type="SUPFAM" id="SSF118196">
    <property type="entry name" value="YaeB-like"/>
    <property type="match status" value="1"/>
</dbReference>
<dbReference type="GO" id="GO:0008168">
    <property type="term" value="F:methyltransferase activity"/>
    <property type="evidence" value="ECO:0007669"/>
    <property type="project" value="UniProtKB-KW"/>
</dbReference>
<comment type="similarity">
    <text evidence="2">Belongs to the tRNA methyltransferase O family.</text>
</comment>
<organism evidence="5 6">
    <name type="scientific">Rhizobium hainanense</name>
    <dbReference type="NCBI Taxonomy" id="52131"/>
    <lineage>
        <taxon>Bacteria</taxon>
        <taxon>Pseudomonadati</taxon>
        <taxon>Pseudomonadota</taxon>
        <taxon>Alphaproteobacteria</taxon>
        <taxon>Hyphomicrobiales</taxon>
        <taxon>Rhizobiaceae</taxon>
        <taxon>Rhizobium/Agrobacterium group</taxon>
        <taxon>Rhizobium</taxon>
    </lineage>
</organism>
<dbReference type="InterPro" id="IPR036414">
    <property type="entry name" value="YaeB_N_sf"/>
</dbReference>
<feature type="compositionally biased region" description="Basic and acidic residues" evidence="3">
    <location>
        <begin position="1"/>
        <end position="11"/>
    </location>
</feature>
<dbReference type="Pfam" id="PF01980">
    <property type="entry name" value="TrmO_N"/>
    <property type="match status" value="1"/>
</dbReference>
<evidence type="ECO:0000256" key="3">
    <source>
        <dbReference type="SAM" id="MobiDB-lite"/>
    </source>
</evidence>
<dbReference type="EMBL" id="FMAC01000008">
    <property type="protein sequence ID" value="SCB32110.1"/>
    <property type="molecule type" value="Genomic_DNA"/>
</dbReference>
<dbReference type="RefSeq" id="WP_075855470.1">
    <property type="nucleotide sequence ID" value="NZ_FMAC01000008.1"/>
</dbReference>
<feature type="region of interest" description="Disordered" evidence="3">
    <location>
        <begin position="151"/>
        <end position="176"/>
    </location>
</feature>
<dbReference type="NCBIfam" id="TIGR00104">
    <property type="entry name" value="tRNA_TsaA"/>
    <property type="match status" value="1"/>
</dbReference>
<dbReference type="OrthoDB" id="9804309at2"/>
<dbReference type="PANTHER" id="PTHR12818">
    <property type="entry name" value="TRNA (ADENINE(37)-N6)-METHYLTRANSFERASE"/>
    <property type="match status" value="1"/>
</dbReference>
<keyword evidence="5" id="KW-0489">Methyltransferase</keyword>
<dbReference type="STRING" id="52131.GA0061100_108290"/>
<keyword evidence="5" id="KW-0808">Transferase</keyword>
<dbReference type="PANTHER" id="PTHR12818:SF0">
    <property type="entry name" value="TRNA (ADENINE(37)-N6)-METHYLTRANSFERASE"/>
    <property type="match status" value="1"/>
</dbReference>